<keyword evidence="2" id="KW-1185">Reference proteome</keyword>
<dbReference type="AlphaFoldDB" id="A0A9W9ZIC7"/>
<organism evidence="1 2">
    <name type="scientific">Desmophyllum pertusum</name>
    <dbReference type="NCBI Taxonomy" id="174260"/>
    <lineage>
        <taxon>Eukaryota</taxon>
        <taxon>Metazoa</taxon>
        <taxon>Cnidaria</taxon>
        <taxon>Anthozoa</taxon>
        <taxon>Hexacorallia</taxon>
        <taxon>Scleractinia</taxon>
        <taxon>Caryophylliina</taxon>
        <taxon>Caryophylliidae</taxon>
        <taxon>Desmophyllum</taxon>
    </lineage>
</organism>
<evidence type="ECO:0000313" key="1">
    <source>
        <dbReference type="EMBL" id="KAJ7381980.1"/>
    </source>
</evidence>
<dbReference type="EMBL" id="MU825951">
    <property type="protein sequence ID" value="KAJ7381980.1"/>
    <property type="molecule type" value="Genomic_DNA"/>
</dbReference>
<comment type="caution">
    <text evidence="1">The sequence shown here is derived from an EMBL/GenBank/DDBJ whole genome shotgun (WGS) entry which is preliminary data.</text>
</comment>
<accession>A0A9W9ZIC7</accession>
<gene>
    <name evidence="1" type="ORF">OS493_037859</name>
</gene>
<reference evidence="1" key="1">
    <citation type="submission" date="2023-01" db="EMBL/GenBank/DDBJ databases">
        <title>Genome assembly of the deep-sea coral Lophelia pertusa.</title>
        <authorList>
            <person name="Herrera S."/>
            <person name="Cordes E."/>
        </authorList>
    </citation>
    <scope>NUCLEOTIDE SEQUENCE</scope>
    <source>
        <strain evidence="1">USNM1676648</strain>
        <tissue evidence="1">Polyp</tissue>
    </source>
</reference>
<evidence type="ECO:0000313" key="2">
    <source>
        <dbReference type="Proteomes" id="UP001163046"/>
    </source>
</evidence>
<sequence>MDVIPSIPNNKTYKVENYSMCTLYYYNVFWEVVSLSPTCICVKQTEVTHLGEVIDCRLTMVKHLEGNITKAKSALGLVRYAAGQNIQLSSLVKLVRATVLSRLEYRLHNCSPISKTQYANMDKILNQALRTISGATAKTSGEVIQFYLGFYSMEQVHVSKMAKEYVKALTTPTHPLQEELVQGKETNERLKIVTPWVQAACKVVQEIASFGSIKKESWVYYNTQVLEVDRMGDRSWRERAPSMNQAEVHVEAYLELSGANIIIGTDGSVREDITAWGGAAWGHNKHVFEWCTGKLGHTSSFRECEAYEDALVWLGKKHHT</sequence>
<dbReference type="OrthoDB" id="6140595at2759"/>
<name>A0A9W9ZIC7_9CNID</name>
<proteinExistence type="predicted"/>
<protein>
    <submittedName>
        <fullName evidence="1">Uncharacterized protein</fullName>
    </submittedName>
</protein>
<dbReference type="Proteomes" id="UP001163046">
    <property type="component" value="Unassembled WGS sequence"/>
</dbReference>